<dbReference type="AlphaFoldDB" id="A0A8S1E134"/>
<sequence length="481" mass="54875">MDVSKSGAAQQKADETHGENNGSAGPSSTPEENSADKAVSIDDLKKEIDELRNEVRLAMAKEKINDEEIKRIHELTACRRRQLKKERNDYVILVEKFAQKLAYYQSVAENDRRLFEENWQSHISHIQSARWCDERLLLELGFNLCGGSNSDRTRKKKRMEALNLEDAFEQEGLTNLTVGNKSTDWKANFNYWTSGLRQGASVGRWVWCRPNGPTVFTSDLKWELGQPDNAAGNEDCAHFRFVLNSTGTIITDRNCMSRYIFACKMQISTTPKPCIVSCPRDPCKRNATLFDTGNYLKNGFSYGNWHDGCGRQFLFYFKNPSNWTTAYQHCCGIGLTLASMETEGKRRCLFNLITTQYNSENFGDFWISGTDLGCPSDYHWCSLNRDFVNPEIRWKDGHPMAGRNCVYLEIRNESMLLATADCNEEKMFLCDVRKNATIRRGMQGECAEIWNITTDQIDLLLNASAFLSENISLNLKVITIS</sequence>
<evidence type="ECO:0000259" key="2">
    <source>
        <dbReference type="PROSITE" id="PS50041"/>
    </source>
</evidence>
<organism evidence="3 4">
    <name type="scientific">Cloeon dipterum</name>
    <dbReference type="NCBI Taxonomy" id="197152"/>
    <lineage>
        <taxon>Eukaryota</taxon>
        <taxon>Metazoa</taxon>
        <taxon>Ecdysozoa</taxon>
        <taxon>Arthropoda</taxon>
        <taxon>Hexapoda</taxon>
        <taxon>Insecta</taxon>
        <taxon>Pterygota</taxon>
        <taxon>Palaeoptera</taxon>
        <taxon>Ephemeroptera</taxon>
        <taxon>Pisciforma</taxon>
        <taxon>Baetidae</taxon>
        <taxon>Cloeon</taxon>
    </lineage>
</organism>
<evidence type="ECO:0000313" key="3">
    <source>
        <dbReference type="EMBL" id="CAB3387189.1"/>
    </source>
</evidence>
<feature type="domain" description="C-type lectin" evidence="2">
    <location>
        <begin position="162"/>
        <end position="264"/>
    </location>
</feature>
<evidence type="ECO:0000313" key="4">
    <source>
        <dbReference type="Proteomes" id="UP000494165"/>
    </source>
</evidence>
<feature type="compositionally biased region" description="Polar residues" evidence="1">
    <location>
        <begin position="19"/>
        <end position="32"/>
    </location>
</feature>
<dbReference type="OrthoDB" id="538816at2759"/>
<dbReference type="Gene3D" id="3.10.100.10">
    <property type="entry name" value="Mannose-Binding Protein A, subunit A"/>
    <property type="match status" value="2"/>
</dbReference>
<dbReference type="SUPFAM" id="SSF56436">
    <property type="entry name" value="C-type lectin-like"/>
    <property type="match status" value="2"/>
</dbReference>
<comment type="caution">
    <text evidence="3">The sequence shown here is derived from an EMBL/GenBank/DDBJ whole genome shotgun (WGS) entry which is preliminary data.</text>
</comment>
<dbReference type="InterPro" id="IPR016186">
    <property type="entry name" value="C-type_lectin-like/link_sf"/>
</dbReference>
<feature type="region of interest" description="Disordered" evidence="1">
    <location>
        <begin position="1"/>
        <end position="38"/>
    </location>
</feature>
<dbReference type="InterPro" id="IPR001304">
    <property type="entry name" value="C-type_lectin-like"/>
</dbReference>
<dbReference type="InterPro" id="IPR016187">
    <property type="entry name" value="CTDL_fold"/>
</dbReference>
<evidence type="ECO:0000256" key="1">
    <source>
        <dbReference type="SAM" id="MobiDB-lite"/>
    </source>
</evidence>
<protein>
    <recommendedName>
        <fullName evidence="2">C-type lectin domain-containing protein</fullName>
    </recommendedName>
</protein>
<dbReference type="EMBL" id="CADEPI010000547">
    <property type="protein sequence ID" value="CAB3387189.1"/>
    <property type="molecule type" value="Genomic_DNA"/>
</dbReference>
<name>A0A8S1E134_9INSE</name>
<gene>
    <name evidence="3" type="ORF">CLODIP_2_CD13548</name>
</gene>
<dbReference type="Proteomes" id="UP000494165">
    <property type="component" value="Unassembled WGS sequence"/>
</dbReference>
<feature type="domain" description="C-type lectin" evidence="2">
    <location>
        <begin position="309"/>
        <end position="431"/>
    </location>
</feature>
<dbReference type="PROSITE" id="PS50041">
    <property type="entry name" value="C_TYPE_LECTIN_2"/>
    <property type="match status" value="2"/>
</dbReference>
<proteinExistence type="predicted"/>
<reference evidence="3 4" key="1">
    <citation type="submission" date="2020-04" db="EMBL/GenBank/DDBJ databases">
        <authorList>
            <person name="Alioto T."/>
            <person name="Alioto T."/>
            <person name="Gomez Garrido J."/>
        </authorList>
    </citation>
    <scope>NUCLEOTIDE SEQUENCE [LARGE SCALE GENOMIC DNA]</scope>
</reference>
<dbReference type="CDD" id="cd00037">
    <property type="entry name" value="CLECT"/>
    <property type="match status" value="1"/>
</dbReference>
<keyword evidence="4" id="KW-1185">Reference proteome</keyword>
<accession>A0A8S1E134</accession>